<feature type="region of interest" description="Disordered" evidence="6">
    <location>
        <begin position="312"/>
        <end position="367"/>
    </location>
</feature>
<reference evidence="9" key="1">
    <citation type="submission" date="2015-07" db="EMBL/GenBank/DDBJ databases">
        <title>Annotation of Plasmodium falciparum IGH-CR14.</title>
        <authorList>
            <consortium name="The Broad Institute Genome Sequencing Platform"/>
            <person name="Volkman S.K."/>
            <person name="Neafsey D.E."/>
            <person name="Dash A.P."/>
            <person name="Chitnis C.E."/>
            <person name="Hartl D.L."/>
            <person name="Young S.K."/>
            <person name="Zeng Q."/>
            <person name="Koehrsen M."/>
            <person name="Alvarado L."/>
            <person name="Berlin A."/>
            <person name="Borenstein D."/>
            <person name="Chapman S.B."/>
            <person name="Chen Z."/>
            <person name="Engels R."/>
            <person name="Freedman E."/>
            <person name="Gellesch M."/>
            <person name="Goldberg J."/>
            <person name="Griggs A."/>
            <person name="Gujja S."/>
            <person name="Heilman E.R."/>
            <person name="Heiman D.I."/>
            <person name="Howarth C."/>
            <person name="Jen D."/>
            <person name="Larson L."/>
            <person name="Mehta T."/>
            <person name="Neiman D."/>
            <person name="Park D."/>
            <person name="Pearson M."/>
            <person name="Roberts A."/>
            <person name="Saif S."/>
            <person name="Shea T."/>
            <person name="Shenoy N."/>
            <person name="Sisk P."/>
            <person name="Stolte C."/>
            <person name="Sykes S."/>
            <person name="Walk T."/>
            <person name="White J."/>
            <person name="Yandava C."/>
            <person name="Haas B."/>
            <person name="Henn M.R."/>
            <person name="Nusbaum C."/>
            <person name="Birren B."/>
        </authorList>
    </citation>
    <scope>NUCLEOTIDE SEQUENCE [LARGE SCALE GENOMIC DNA]</scope>
    <source>
        <strain evidence="9">IGH-CR14</strain>
    </source>
</reference>
<dbReference type="Pfam" id="PF00847">
    <property type="entry name" value="AP2"/>
    <property type="match status" value="1"/>
</dbReference>
<dbReference type="GO" id="GO:0003677">
    <property type="term" value="F:DNA binding"/>
    <property type="evidence" value="ECO:0007669"/>
    <property type="project" value="UniProtKB-KW"/>
</dbReference>
<reference evidence="9" key="2">
    <citation type="submission" date="2015-07" db="EMBL/GenBank/DDBJ databases">
        <title>The genome sequence of Plasmodium falciparum IGH-CR14.</title>
        <authorList>
            <consortium name="The Broad Institute Genome Sequencing Platform"/>
            <person name="Volkman S.K."/>
            <person name="Neafsey D.E."/>
            <person name="Dash A.P."/>
            <person name="Chitnis C.E."/>
            <person name="Hartl D.L."/>
            <person name="Young S.K."/>
            <person name="Kodira C.D."/>
            <person name="Zeng Q."/>
            <person name="Koehrsen M."/>
            <person name="Godfrey P."/>
            <person name="Alvarado L."/>
            <person name="Berlin A."/>
            <person name="Borenstein D."/>
            <person name="Chen Z."/>
            <person name="Engels R."/>
            <person name="Freedman E."/>
            <person name="Gellesch M."/>
            <person name="Goldberg J."/>
            <person name="Griggs A."/>
            <person name="Gujja S."/>
            <person name="Heiman D."/>
            <person name="Hepburn T."/>
            <person name="Howarth C."/>
            <person name="Jen D."/>
            <person name="Larson L."/>
            <person name="Lewis B."/>
            <person name="Mehta T."/>
            <person name="Park D."/>
            <person name="Pearson M."/>
            <person name="Roberts A."/>
            <person name="Saif S."/>
            <person name="Shea T."/>
            <person name="Shenoy N."/>
            <person name="Sisk P."/>
            <person name="Stolte C."/>
            <person name="Sykes S."/>
            <person name="Walk T."/>
            <person name="White J."/>
            <person name="Yandava C."/>
            <person name="Wirth D.F."/>
            <person name="Nusbaum C."/>
            <person name="Birren B."/>
        </authorList>
    </citation>
    <scope>NUCLEOTIDE SEQUENCE [LARGE SCALE GENOMIC DNA]</scope>
    <source>
        <strain evidence="9">IGH-CR14</strain>
    </source>
</reference>
<dbReference type="Proteomes" id="UP000054562">
    <property type="component" value="Unassembled WGS sequence"/>
</dbReference>
<dbReference type="GO" id="GO:0005634">
    <property type="term" value="C:nucleus"/>
    <property type="evidence" value="ECO:0007669"/>
    <property type="project" value="UniProtKB-SubCell"/>
</dbReference>
<sequence length="367" mass="43703">MMNKEKYVDILKEDKPSTLYIEKNIIKNNHVILNKDRNIIKTVDNNFEYKNECYQKDYKNDIIDKGNVYDKYINNNNNNNEGTKKNCLRYDRFHIYDDKIKNIDDINETIKMKEEKIIIPLHTFDEKKTNNMDLKISNNDIYNNMNPCNDNIKNDILEVNIEKEKRNVMNEKGNNFVNNKMGIDNIEGEHKDGIISPNNYIKLKNINENDKINNNDRINNNDKINNNDNINNKKKSSKRTGIPLNERKYYRILAKQMKKIQGLTFDHNQIRWIAYWKNENNKQIQKHFPVCKFGFHEARQLALEFRNLKINDKNKNSNQKNKNINNNNNMNNNNVNNNNVNNNNVKNNNVNNNNVNNNNGNYIKKKR</sequence>
<organism evidence="8 9">
    <name type="scientific">Plasmodium falciparum IGH-CR14</name>
    <dbReference type="NCBI Taxonomy" id="580059"/>
    <lineage>
        <taxon>Eukaryota</taxon>
        <taxon>Sar</taxon>
        <taxon>Alveolata</taxon>
        <taxon>Apicomplexa</taxon>
        <taxon>Aconoidasida</taxon>
        <taxon>Haemosporida</taxon>
        <taxon>Plasmodiidae</taxon>
        <taxon>Plasmodium</taxon>
        <taxon>Plasmodium (Laverania)</taxon>
    </lineage>
</organism>
<dbReference type="GO" id="GO:0003700">
    <property type="term" value="F:DNA-binding transcription factor activity"/>
    <property type="evidence" value="ECO:0007669"/>
    <property type="project" value="InterPro"/>
</dbReference>
<evidence type="ECO:0000256" key="4">
    <source>
        <dbReference type="ARBA" id="ARBA00023163"/>
    </source>
</evidence>
<evidence type="ECO:0000256" key="1">
    <source>
        <dbReference type="ARBA" id="ARBA00004123"/>
    </source>
</evidence>
<keyword evidence="2" id="KW-0805">Transcription regulation</keyword>
<evidence type="ECO:0000256" key="2">
    <source>
        <dbReference type="ARBA" id="ARBA00023015"/>
    </source>
</evidence>
<feature type="compositionally biased region" description="Low complexity" evidence="6">
    <location>
        <begin position="217"/>
        <end position="230"/>
    </location>
</feature>
<evidence type="ECO:0000259" key="7">
    <source>
        <dbReference type="Pfam" id="PF00847"/>
    </source>
</evidence>
<comment type="subcellular location">
    <subcellularLocation>
        <location evidence="1">Nucleus</location>
    </subcellularLocation>
</comment>
<protein>
    <recommendedName>
        <fullName evidence="7">AP2/ERF domain-containing protein</fullName>
    </recommendedName>
</protein>
<feature type="compositionally biased region" description="Low complexity" evidence="6">
    <location>
        <begin position="316"/>
        <end position="361"/>
    </location>
</feature>
<gene>
    <name evidence="8" type="ORF">PFMG_03229</name>
</gene>
<proteinExistence type="predicted"/>
<dbReference type="PANTHER" id="PTHR33150:SF1">
    <property type="entry name" value="EXTRACELLULAR MATRIX-BINDING PROTEIN EBH"/>
    <property type="match status" value="1"/>
</dbReference>
<dbReference type="EMBL" id="GG665236">
    <property type="protein sequence ID" value="KNG77000.1"/>
    <property type="molecule type" value="Genomic_DNA"/>
</dbReference>
<dbReference type="PANTHER" id="PTHR33150">
    <property type="entry name" value="EXTRACELLULAR MATRIX-BINDING PROTEIN EBH"/>
    <property type="match status" value="1"/>
</dbReference>
<accession>A0A0L1ICR4</accession>
<keyword evidence="4" id="KW-0804">Transcription</keyword>
<dbReference type="AlphaFoldDB" id="A0A0L1ICR4"/>
<feature type="region of interest" description="Disordered" evidence="6">
    <location>
        <begin position="217"/>
        <end position="242"/>
    </location>
</feature>
<evidence type="ECO:0000256" key="3">
    <source>
        <dbReference type="ARBA" id="ARBA00023125"/>
    </source>
</evidence>
<evidence type="ECO:0000256" key="5">
    <source>
        <dbReference type="ARBA" id="ARBA00023242"/>
    </source>
</evidence>
<dbReference type="InterPro" id="IPR051197">
    <property type="entry name" value="ECM-binding_protein"/>
</dbReference>
<evidence type="ECO:0000313" key="9">
    <source>
        <dbReference type="Proteomes" id="UP000054562"/>
    </source>
</evidence>
<keyword evidence="3" id="KW-0238">DNA-binding</keyword>
<keyword evidence="5" id="KW-0539">Nucleus</keyword>
<evidence type="ECO:0000256" key="6">
    <source>
        <dbReference type="SAM" id="MobiDB-lite"/>
    </source>
</evidence>
<dbReference type="Gene3D" id="1.20.5.2050">
    <property type="match status" value="1"/>
</dbReference>
<evidence type="ECO:0000313" key="8">
    <source>
        <dbReference type="EMBL" id="KNG77000.1"/>
    </source>
</evidence>
<feature type="domain" description="AP2/ERF" evidence="7">
    <location>
        <begin position="259"/>
        <end position="307"/>
    </location>
</feature>
<dbReference type="InterPro" id="IPR001471">
    <property type="entry name" value="AP2/ERF_dom"/>
</dbReference>
<name>A0A0L1ICR4_PLAFA</name>